<dbReference type="Pfam" id="PF03368">
    <property type="entry name" value="Dicer_dimer"/>
    <property type="match status" value="1"/>
</dbReference>
<organism evidence="4 5">
    <name type="scientific">Stegodyphus mimosarum</name>
    <name type="common">African social velvet spider</name>
    <dbReference type="NCBI Taxonomy" id="407821"/>
    <lineage>
        <taxon>Eukaryota</taxon>
        <taxon>Metazoa</taxon>
        <taxon>Ecdysozoa</taxon>
        <taxon>Arthropoda</taxon>
        <taxon>Chelicerata</taxon>
        <taxon>Arachnida</taxon>
        <taxon>Araneae</taxon>
        <taxon>Araneomorphae</taxon>
        <taxon>Entelegynae</taxon>
        <taxon>Eresoidea</taxon>
        <taxon>Eresidae</taxon>
        <taxon>Stegodyphus</taxon>
    </lineage>
</organism>
<evidence type="ECO:0000256" key="2">
    <source>
        <dbReference type="SAM" id="MobiDB-lite"/>
    </source>
</evidence>
<feature type="compositionally biased region" description="Polar residues" evidence="2">
    <location>
        <begin position="627"/>
        <end position="644"/>
    </location>
</feature>
<dbReference type="EMBL" id="KK119793">
    <property type="protein sequence ID" value="KFM76753.1"/>
    <property type="molecule type" value="Genomic_DNA"/>
</dbReference>
<dbReference type="PROSITE" id="PS50006">
    <property type="entry name" value="FHA_DOMAIN"/>
    <property type="match status" value="1"/>
</dbReference>
<dbReference type="Gene3D" id="2.60.200.20">
    <property type="match status" value="1"/>
</dbReference>
<name>A0A087UHB4_STEMI</name>
<evidence type="ECO:0000256" key="1">
    <source>
        <dbReference type="SAM" id="Coils"/>
    </source>
</evidence>
<feature type="non-terminal residue" evidence="4">
    <location>
        <position position="655"/>
    </location>
</feature>
<dbReference type="OrthoDB" id="433755at2759"/>
<keyword evidence="5" id="KW-1185">Reference proteome</keyword>
<gene>
    <name evidence="4" type="ORF">X975_23407</name>
</gene>
<dbReference type="InterPro" id="IPR005034">
    <property type="entry name" value="Dicer_dimerisation"/>
</dbReference>
<keyword evidence="1" id="KW-0175">Coiled coil</keyword>
<feature type="region of interest" description="Disordered" evidence="2">
    <location>
        <begin position="18"/>
        <end position="60"/>
    </location>
</feature>
<dbReference type="SUPFAM" id="SSF49879">
    <property type="entry name" value="SMAD/FHA domain"/>
    <property type="match status" value="1"/>
</dbReference>
<feature type="compositionally biased region" description="Basic and acidic residues" evidence="2">
    <location>
        <begin position="562"/>
        <end position="597"/>
    </location>
</feature>
<dbReference type="InterPro" id="IPR050923">
    <property type="entry name" value="Cell_Proc_Reg/RNA_Proc"/>
</dbReference>
<dbReference type="GO" id="GO:0016891">
    <property type="term" value="F:RNA endonuclease activity producing 5'-phosphomonoesters, hydrolytic mechanism"/>
    <property type="evidence" value="ECO:0007669"/>
    <property type="project" value="InterPro"/>
</dbReference>
<dbReference type="InterPro" id="IPR000253">
    <property type="entry name" value="FHA_dom"/>
</dbReference>
<evidence type="ECO:0000313" key="4">
    <source>
        <dbReference type="EMBL" id="KFM76753.1"/>
    </source>
</evidence>
<feature type="coiled-coil region" evidence="1">
    <location>
        <begin position="351"/>
        <end position="378"/>
    </location>
</feature>
<reference evidence="4 5" key="1">
    <citation type="submission" date="2013-11" db="EMBL/GenBank/DDBJ databases">
        <title>Genome sequencing of Stegodyphus mimosarum.</title>
        <authorList>
            <person name="Bechsgaard J."/>
        </authorList>
    </citation>
    <scope>NUCLEOTIDE SEQUENCE [LARGE SCALE GENOMIC DNA]</scope>
</reference>
<dbReference type="SMART" id="SM00240">
    <property type="entry name" value="FHA"/>
    <property type="match status" value="1"/>
</dbReference>
<feature type="compositionally biased region" description="Basic and acidic residues" evidence="2">
    <location>
        <begin position="42"/>
        <end position="51"/>
    </location>
</feature>
<dbReference type="Gene3D" id="3.30.160.20">
    <property type="match status" value="1"/>
</dbReference>
<sequence>MAETDNLSEIFKVPTAHPLQSLSGDNLSSKTNNVTESASSDTHPESQKISKESVPLPYNEPEWGGIPPPEYEFEVIKNGTLVSTFKIRTSVVVFGRMDVCDIVFEHPSVSRYHAVLQYCKGDSSHPKGFYLYDLNSTHGTFLNKEQIKPKVYYKLKVGYVLKFGGSSRLHIFEGPVEEEKALNKEESAVANDDVCDWGLGDDAVEEEEEGMAENPFALSTANEELYLDDPKKTLRGWFEREGYELEYDVEEKGYRTFVCRIQLPVDTPSGDYLPVEASVSGKKKEAVVACALEACRMLDRLGLLRQSHHESRQRKKKKWEENDYYDSDEDTFLDRTGTIEKKREIRKRMEKKQEVETHETIEAKLKAVTEEIAEINAKLSESVVKKSTGDNEGDKDLLDIYMSNLSEINKGPKDKIERRKLKFRLVEAEKEKVHLEKLLDITRPAKMPEIKNKFPGMIGKKLKTKLNLPIVKQEKTPLSVSKQKSEDMEEVESDTEDADPENESESHGKQNASLSHSDIEERSKLANYGLLKPSAKNNEEDKRPHRHVVKNMEEDSVTNVSNDKETSETDSKRNRSDSNKKCIGPEKPDQIILENKKSGNNSSINSEKDKRKGNSKKVKLDIDVYATGNSEYSTWVPPSNQSGDGMTHLNAKYGY</sequence>
<dbReference type="Proteomes" id="UP000054359">
    <property type="component" value="Unassembled WGS sequence"/>
</dbReference>
<accession>A0A087UHB4</accession>
<feature type="region of interest" description="Disordered" evidence="2">
    <location>
        <begin position="477"/>
        <end position="655"/>
    </location>
</feature>
<dbReference type="PANTHER" id="PTHR23308">
    <property type="entry name" value="NUCLEAR INHIBITOR OF PROTEIN PHOSPHATASE-1"/>
    <property type="match status" value="1"/>
</dbReference>
<dbReference type="Pfam" id="PF00498">
    <property type="entry name" value="FHA"/>
    <property type="match status" value="1"/>
</dbReference>
<feature type="compositionally biased region" description="Basic and acidic residues" evidence="2">
    <location>
        <begin position="606"/>
        <end position="622"/>
    </location>
</feature>
<dbReference type="AlphaFoldDB" id="A0A087UHB4"/>
<feature type="compositionally biased region" description="Acidic residues" evidence="2">
    <location>
        <begin position="487"/>
        <end position="503"/>
    </location>
</feature>
<feature type="domain" description="FHA" evidence="3">
    <location>
        <begin position="92"/>
        <end position="147"/>
    </location>
</feature>
<dbReference type="CDD" id="cd22677">
    <property type="entry name" value="FHA_Kanadaptin"/>
    <property type="match status" value="1"/>
</dbReference>
<dbReference type="CDD" id="cd19856">
    <property type="entry name" value="DSRM_Kanadaptin"/>
    <property type="match status" value="1"/>
</dbReference>
<evidence type="ECO:0000313" key="5">
    <source>
        <dbReference type="Proteomes" id="UP000054359"/>
    </source>
</evidence>
<protein>
    <submittedName>
        <fullName evidence="4">Kanadaptin</fullName>
    </submittedName>
</protein>
<proteinExistence type="predicted"/>
<evidence type="ECO:0000259" key="3">
    <source>
        <dbReference type="PROSITE" id="PS50006"/>
    </source>
</evidence>
<dbReference type="InterPro" id="IPR008984">
    <property type="entry name" value="SMAD_FHA_dom_sf"/>
</dbReference>
<dbReference type="STRING" id="407821.A0A087UHB4"/>
<dbReference type="OMA" id="IHSTHGC"/>
<feature type="compositionally biased region" description="Polar residues" evidence="2">
    <location>
        <begin position="18"/>
        <end position="41"/>
    </location>
</feature>